<dbReference type="KEGG" id="mhor:MSHOH_0466"/>
<dbReference type="Pfam" id="PF07556">
    <property type="entry name" value="DUF1538"/>
    <property type="match status" value="1"/>
</dbReference>
<dbReference type="GeneID" id="24829595"/>
<dbReference type="STRING" id="1434110.MSHOH_0466"/>
<dbReference type="EMBL" id="CP009516">
    <property type="protein sequence ID" value="AKB76949.1"/>
    <property type="molecule type" value="Genomic_DNA"/>
</dbReference>
<proteinExistence type="predicted"/>
<sequence length="244" mass="26557">MNSASTEGILLVFLEVIQALAPLVLFFIVFQYFYLKLPRSQLIKLFTGIFFTATGMILFLHGVYSGFFPVGMEIGEFFGNSNKKSLLIPIGFVLGFLATFAEPAVRVLCYQIEESSSGYISSKLMLYTLSSGVAVFVSIAMTKLVYGIPFIYIIVPGYLFVLVLLWFCDKDFIAIAFDSGGVATGPMAVTFLMSMAVGVASVQEGGNPIVDGFGLIAMIALAPIIFVMLLGVYIRFIGGRNNVE</sequence>
<feature type="transmembrane region" description="Helical" evidence="1">
    <location>
        <begin position="45"/>
        <end position="67"/>
    </location>
</feature>
<dbReference type="PATRIC" id="fig|1434110.4.peg.562"/>
<name>A0A0E3S6R4_9EURY</name>
<dbReference type="InterPro" id="IPR011435">
    <property type="entry name" value="UmpAB"/>
</dbReference>
<evidence type="ECO:0000256" key="1">
    <source>
        <dbReference type="SAM" id="Phobius"/>
    </source>
</evidence>
<protein>
    <recommendedName>
        <fullName evidence="4">DUF1538 domain-containing protein</fullName>
    </recommendedName>
</protein>
<dbReference type="AlphaFoldDB" id="A0A0E3S6R4"/>
<feature type="transmembrane region" description="Helical" evidence="1">
    <location>
        <begin position="148"/>
        <end position="168"/>
    </location>
</feature>
<evidence type="ECO:0000313" key="2">
    <source>
        <dbReference type="EMBL" id="AKB76949.1"/>
    </source>
</evidence>
<reference evidence="2 3" key="1">
    <citation type="submission" date="2014-07" db="EMBL/GenBank/DDBJ databases">
        <title>Methanogenic archaea and the global carbon cycle.</title>
        <authorList>
            <person name="Henriksen J.R."/>
            <person name="Luke J."/>
            <person name="Reinhart S."/>
            <person name="Benedict M.N."/>
            <person name="Youngblut N.D."/>
            <person name="Metcalf M.E."/>
            <person name="Whitaker R.J."/>
            <person name="Metcalf W.W."/>
        </authorList>
    </citation>
    <scope>NUCLEOTIDE SEQUENCE [LARGE SCALE GENOMIC DNA]</scope>
    <source>
        <strain evidence="2 3">HB-1</strain>
    </source>
</reference>
<feature type="transmembrane region" description="Helical" evidence="1">
    <location>
        <begin position="180"/>
        <end position="200"/>
    </location>
</feature>
<keyword evidence="1" id="KW-0812">Transmembrane</keyword>
<feature type="transmembrane region" description="Helical" evidence="1">
    <location>
        <begin position="12"/>
        <end position="33"/>
    </location>
</feature>
<feature type="transmembrane region" description="Helical" evidence="1">
    <location>
        <begin position="87"/>
        <end position="112"/>
    </location>
</feature>
<evidence type="ECO:0008006" key="4">
    <source>
        <dbReference type="Google" id="ProtNLM"/>
    </source>
</evidence>
<feature type="transmembrane region" description="Helical" evidence="1">
    <location>
        <begin position="212"/>
        <end position="234"/>
    </location>
</feature>
<keyword evidence="3" id="KW-1185">Reference proteome</keyword>
<dbReference type="HOGENOM" id="CLU_026769_0_0_2"/>
<keyword evidence="1" id="KW-1133">Transmembrane helix</keyword>
<feature type="transmembrane region" description="Helical" evidence="1">
    <location>
        <begin position="124"/>
        <end position="142"/>
    </location>
</feature>
<gene>
    <name evidence="2" type="ORF">MSHOH_0466</name>
</gene>
<keyword evidence="1" id="KW-0472">Membrane</keyword>
<evidence type="ECO:0000313" key="3">
    <source>
        <dbReference type="Proteomes" id="UP000033101"/>
    </source>
</evidence>
<dbReference type="Proteomes" id="UP000033101">
    <property type="component" value="Chromosome"/>
</dbReference>
<organism evidence="2 3">
    <name type="scientific">Methanosarcina horonobensis HB-1 = JCM 15518</name>
    <dbReference type="NCBI Taxonomy" id="1434110"/>
    <lineage>
        <taxon>Archaea</taxon>
        <taxon>Methanobacteriati</taxon>
        <taxon>Methanobacteriota</taxon>
        <taxon>Stenosarchaea group</taxon>
        <taxon>Methanomicrobia</taxon>
        <taxon>Methanosarcinales</taxon>
        <taxon>Methanosarcinaceae</taxon>
        <taxon>Methanosarcina</taxon>
    </lineage>
</organism>
<dbReference type="OrthoDB" id="71437at2157"/>
<dbReference type="RefSeq" id="WP_048137069.1">
    <property type="nucleotide sequence ID" value="NZ_CP009516.1"/>
</dbReference>
<accession>A0A0E3S6R4</accession>